<organism evidence="1">
    <name type="scientific">viral metagenome</name>
    <dbReference type="NCBI Taxonomy" id="1070528"/>
    <lineage>
        <taxon>unclassified sequences</taxon>
        <taxon>metagenomes</taxon>
        <taxon>organismal metagenomes</taxon>
    </lineage>
</organism>
<evidence type="ECO:0000313" key="1">
    <source>
        <dbReference type="EMBL" id="QHT06167.1"/>
    </source>
</evidence>
<reference evidence="1" key="1">
    <citation type="journal article" date="2020" name="Nature">
        <title>Giant virus diversity and host interactions through global metagenomics.</title>
        <authorList>
            <person name="Schulz F."/>
            <person name="Roux S."/>
            <person name="Paez-Espino D."/>
            <person name="Jungbluth S."/>
            <person name="Walsh D.A."/>
            <person name="Denef V.J."/>
            <person name="McMahon K.D."/>
            <person name="Konstantinidis K.T."/>
            <person name="Eloe-Fadrosh E.A."/>
            <person name="Kyrpides N.C."/>
            <person name="Woyke T."/>
        </authorList>
    </citation>
    <scope>NUCLEOTIDE SEQUENCE</scope>
    <source>
        <strain evidence="1">GVMAG-M-3300021425-30</strain>
    </source>
</reference>
<accession>A0A6C0CPL5</accession>
<name>A0A6C0CPL5_9ZZZZ</name>
<dbReference type="Pfam" id="PF08477">
    <property type="entry name" value="Roc"/>
    <property type="match status" value="1"/>
</dbReference>
<dbReference type="EMBL" id="MN739467">
    <property type="protein sequence ID" value="QHT06167.1"/>
    <property type="molecule type" value="Genomic_DNA"/>
</dbReference>
<dbReference type="AlphaFoldDB" id="A0A6C0CPL5"/>
<dbReference type="SUPFAM" id="SSF52540">
    <property type="entry name" value="P-loop containing nucleoside triphosphate hydrolases"/>
    <property type="match status" value="1"/>
</dbReference>
<sequence>MFCFYRENQEEIMQTPEYKVIVVGESMTGKSTFVHNMFYNRKRRGNPRCTIGVDVVAVDFHGPGEKKRANFWDCAGNPLFAGLGESYWEGATHALIFGVSHRTQYRYYLNRLPEIVRRKVILDYDQDNNNIQELKQEIYDFLE</sequence>
<dbReference type="Gene3D" id="3.40.50.300">
    <property type="entry name" value="P-loop containing nucleotide triphosphate hydrolases"/>
    <property type="match status" value="1"/>
</dbReference>
<protein>
    <submittedName>
        <fullName evidence="1">Uncharacterized protein</fullName>
    </submittedName>
</protein>
<proteinExistence type="predicted"/>
<dbReference type="InterPro" id="IPR027417">
    <property type="entry name" value="P-loop_NTPase"/>
</dbReference>